<reference evidence="1" key="1">
    <citation type="submission" date="2022-10" db="EMBL/GenBank/DDBJ databases">
        <title>The complete genomes of actinobacterial strains from the NBC collection.</title>
        <authorList>
            <person name="Joergensen T.S."/>
            <person name="Alvarez Arevalo M."/>
            <person name="Sterndorff E.B."/>
            <person name="Faurdal D."/>
            <person name="Vuksanovic O."/>
            <person name="Mourched A.-S."/>
            <person name="Charusanti P."/>
            <person name="Shaw S."/>
            <person name="Blin K."/>
            <person name="Weber T."/>
        </authorList>
    </citation>
    <scope>NUCLEOTIDE SEQUENCE</scope>
    <source>
        <strain evidence="1">NBC 01771</strain>
    </source>
</reference>
<dbReference type="Proteomes" id="UP001348369">
    <property type="component" value="Chromosome"/>
</dbReference>
<evidence type="ECO:0000313" key="2">
    <source>
        <dbReference type="Proteomes" id="UP001348369"/>
    </source>
</evidence>
<sequence length="145" mass="15071">MSDASTTPAAAVSESPRPSRRAHLTARVLQIVLALFFGIASAAPKLIGHSSAKESFDAIGFGDWFMYLTGALELAGAIALVIPILSGVSALALIGLMIGALIAQLTAFDGQNALTPVVLIVPLAVIAWVRRNHTAELSARIRGRG</sequence>
<protein>
    <submittedName>
        <fullName evidence="1">DoxX family protein</fullName>
    </submittedName>
</protein>
<accession>A0ACD4ZQB7</accession>
<organism evidence="1 2">
    <name type="scientific">Streptomyces scopuliridis</name>
    <dbReference type="NCBI Taxonomy" id="452529"/>
    <lineage>
        <taxon>Bacteria</taxon>
        <taxon>Bacillati</taxon>
        <taxon>Actinomycetota</taxon>
        <taxon>Actinomycetes</taxon>
        <taxon>Kitasatosporales</taxon>
        <taxon>Streptomycetaceae</taxon>
        <taxon>Streptomyces</taxon>
    </lineage>
</organism>
<proteinExistence type="predicted"/>
<name>A0ACD4ZQB7_9ACTN</name>
<dbReference type="EMBL" id="CP109109">
    <property type="protein sequence ID" value="WSC00698.1"/>
    <property type="molecule type" value="Genomic_DNA"/>
</dbReference>
<evidence type="ECO:0000313" key="1">
    <source>
        <dbReference type="EMBL" id="WSC00698.1"/>
    </source>
</evidence>
<keyword evidence="2" id="KW-1185">Reference proteome</keyword>
<gene>
    <name evidence="1" type="ORF">OG835_29295</name>
</gene>